<keyword evidence="3" id="KW-0812">Transmembrane</keyword>
<comment type="caution">
    <text evidence="4">The sequence shown here is derived from an EMBL/GenBank/DDBJ whole genome shotgun (WGS) entry which is preliminary data.</text>
</comment>
<feature type="compositionally biased region" description="Polar residues" evidence="2">
    <location>
        <begin position="527"/>
        <end position="539"/>
    </location>
</feature>
<feature type="compositionally biased region" description="Basic and acidic residues" evidence="2">
    <location>
        <begin position="338"/>
        <end position="416"/>
    </location>
</feature>
<feature type="region of interest" description="Disordered" evidence="2">
    <location>
        <begin position="143"/>
        <end position="209"/>
    </location>
</feature>
<feature type="compositionally biased region" description="Polar residues" evidence="2">
    <location>
        <begin position="494"/>
        <end position="506"/>
    </location>
</feature>
<evidence type="ECO:0000256" key="1">
    <source>
        <dbReference type="SAM" id="Coils"/>
    </source>
</evidence>
<feature type="compositionally biased region" description="Basic and acidic residues" evidence="2">
    <location>
        <begin position="542"/>
        <end position="552"/>
    </location>
</feature>
<feature type="compositionally biased region" description="Basic and acidic residues" evidence="2">
    <location>
        <begin position="424"/>
        <end position="441"/>
    </location>
</feature>
<gene>
    <name evidence="4" type="ORF">AB447_209160</name>
</gene>
<keyword evidence="3" id="KW-1133">Transmembrane helix</keyword>
<feature type="compositionally biased region" description="Polar residues" evidence="2">
    <location>
        <begin position="462"/>
        <end position="473"/>
    </location>
</feature>
<feature type="region of interest" description="Disordered" evidence="2">
    <location>
        <begin position="45"/>
        <end position="79"/>
    </location>
</feature>
<organism evidence="4 5">
    <name type="scientific">Bacillus glycinifermentans</name>
    <dbReference type="NCBI Taxonomy" id="1664069"/>
    <lineage>
        <taxon>Bacteria</taxon>
        <taxon>Bacillati</taxon>
        <taxon>Bacillota</taxon>
        <taxon>Bacilli</taxon>
        <taxon>Bacillales</taxon>
        <taxon>Bacillaceae</taxon>
        <taxon>Bacillus</taxon>
    </lineage>
</organism>
<feature type="coiled-coil region" evidence="1">
    <location>
        <begin position="213"/>
        <end position="275"/>
    </location>
</feature>
<feature type="compositionally biased region" description="Basic and acidic residues" evidence="2">
    <location>
        <begin position="67"/>
        <end position="79"/>
    </location>
</feature>
<evidence type="ECO:0000256" key="3">
    <source>
        <dbReference type="SAM" id="Phobius"/>
    </source>
</evidence>
<sequence length="552" mass="60716">MSDEKKPLNNNKTKLLIGGAVTATVLLGGVAGAFYLNGSFNNNAKSKPAISQNVNKEAEATPYEETEQNKDKDASKERDEAIEKAINGENDYGQIAKDIENQSNTISDSERIVASYTNKSEDDSILDSADNTPVGDKQLLAVLGGDKDRSGKLLASADKKDVKVIPAVNKPHDNSDNDGGGTNPTNPTDPGNGGGTNPTNPTDPENPIDIIVKEKLNEATEKQNLANSKLEEAEQIKEDLSEKVNASKEEQEKAAKEISDKLNEYDQLVEKANSAYEIANIIYGYSKERPLTIAEQSSYAEAIKRFKESTQAANETLSELKNKKDNLKQLNEKIGAQIDERTQSLTETKEKIDQANDDAQKAIDAAKEKDTDKKYSDEIEKAEKVNAGNKEKAQEVAKDIEQSKQDKVDADKKAQEIENATDNGIKEREESHKDLEEKQKVIDTMPDELPNDFNKDPKIESQQEQPATSTKVSAQEKLKTTTVNADQKDEVQPVASTKENVAENNVTKTTADNTTDETNAKEETKVTKQQVDQNKTEQPSDVEVKTIDQNKN</sequence>
<feature type="compositionally biased region" description="Basic and acidic residues" evidence="2">
    <location>
        <begin position="145"/>
        <end position="163"/>
    </location>
</feature>
<dbReference type="RefSeq" id="WP_057957796.1">
    <property type="nucleotide sequence ID" value="NZ_LECW02000082.1"/>
</dbReference>
<evidence type="ECO:0000313" key="5">
    <source>
        <dbReference type="Proteomes" id="UP000036168"/>
    </source>
</evidence>
<feature type="region of interest" description="Disordered" evidence="2">
    <location>
        <begin position="334"/>
        <end position="552"/>
    </location>
</feature>
<protein>
    <submittedName>
        <fullName evidence="4">Uncharacterized protein</fullName>
    </submittedName>
</protein>
<accession>A0A0T6BIE4</accession>
<keyword evidence="1" id="KW-0175">Coiled coil</keyword>
<dbReference type="Proteomes" id="UP000036168">
    <property type="component" value="Unassembled WGS sequence"/>
</dbReference>
<feature type="compositionally biased region" description="Polar residues" evidence="2">
    <location>
        <begin position="45"/>
        <end position="55"/>
    </location>
</feature>
<evidence type="ECO:0000256" key="2">
    <source>
        <dbReference type="SAM" id="MobiDB-lite"/>
    </source>
</evidence>
<dbReference type="EMBL" id="LECW02000082">
    <property type="protein sequence ID" value="KRT87126.1"/>
    <property type="molecule type" value="Genomic_DNA"/>
</dbReference>
<feature type="compositionally biased region" description="Low complexity" evidence="2">
    <location>
        <begin position="507"/>
        <end position="517"/>
    </location>
</feature>
<feature type="transmembrane region" description="Helical" evidence="3">
    <location>
        <begin position="15"/>
        <end position="36"/>
    </location>
</feature>
<name>A0A0T6BIE4_9BACI</name>
<evidence type="ECO:0000313" key="4">
    <source>
        <dbReference type="EMBL" id="KRT87126.1"/>
    </source>
</evidence>
<proteinExistence type="predicted"/>
<reference evidence="4 5" key="1">
    <citation type="journal article" date="2015" name="Int. J. Syst. Evol. Microbiol.">
        <title>Bacillus glycinifermentans sp. nov., isolated from fermented soybean paste.</title>
        <authorList>
            <person name="Kim S.J."/>
            <person name="Dunlap C.A."/>
            <person name="Kwon S.W."/>
            <person name="Rooney A.P."/>
        </authorList>
    </citation>
    <scope>NUCLEOTIDE SEQUENCE [LARGE SCALE GENOMIC DNA]</scope>
    <source>
        <strain evidence="4 5">GO-13</strain>
    </source>
</reference>
<dbReference type="AlphaFoldDB" id="A0A0T6BIE4"/>
<keyword evidence="3" id="KW-0472">Membrane</keyword>